<feature type="region of interest" description="Disordered" evidence="1">
    <location>
        <begin position="1"/>
        <end position="45"/>
    </location>
</feature>
<evidence type="ECO:0000256" key="1">
    <source>
        <dbReference type="SAM" id="MobiDB-lite"/>
    </source>
</evidence>
<dbReference type="AlphaFoldDB" id="A0A9W6WVZ4"/>
<keyword evidence="3" id="KW-1185">Reference proteome</keyword>
<proteinExistence type="predicted"/>
<name>A0A9W6WVZ4_9STRA</name>
<sequence length="311" mass="34378">MASSGHDLKFQAMNIPQVNREPTDPGSSDVFSKSGPFGSAIPNRPGNELLMKLSNNIVDTGRAYMRLQDNSQHIENTGLRGYSDNKRRNVKLSHTPFSYANLKRKKSIAELETTTQCMLAGKTAQSVSSSSKVPFSSLSQNAILGHDGTQTAAKRRRSAPLLPANAEQGLSDWDVERQRVGRPSGNVDSWCSARNAEGKRPDYPAVVVEGLDFNIAAMGSIGCKEFQLPERLPTISDFVKVVVIEKSCEVFERRHEFGQHGLVIENSTGQTEEETQEQTCRDAARNVPLRELMHITSRSSPSSSSRRFSYF</sequence>
<gene>
    <name evidence="2" type="ORF">Pfra01_000207400</name>
</gene>
<dbReference type="Proteomes" id="UP001165121">
    <property type="component" value="Unassembled WGS sequence"/>
</dbReference>
<comment type="caution">
    <text evidence="2">The sequence shown here is derived from an EMBL/GenBank/DDBJ whole genome shotgun (WGS) entry which is preliminary data.</text>
</comment>
<accession>A0A9W6WVZ4</accession>
<dbReference type="EMBL" id="BSXT01000166">
    <property type="protein sequence ID" value="GMF19567.1"/>
    <property type="molecule type" value="Genomic_DNA"/>
</dbReference>
<organism evidence="2 3">
    <name type="scientific">Phytophthora fragariaefolia</name>
    <dbReference type="NCBI Taxonomy" id="1490495"/>
    <lineage>
        <taxon>Eukaryota</taxon>
        <taxon>Sar</taxon>
        <taxon>Stramenopiles</taxon>
        <taxon>Oomycota</taxon>
        <taxon>Peronosporomycetes</taxon>
        <taxon>Peronosporales</taxon>
        <taxon>Peronosporaceae</taxon>
        <taxon>Phytophthora</taxon>
    </lineage>
</organism>
<feature type="region of interest" description="Disordered" evidence="1">
    <location>
        <begin position="155"/>
        <end position="194"/>
    </location>
</feature>
<protein>
    <submittedName>
        <fullName evidence="2">Unnamed protein product</fullName>
    </submittedName>
</protein>
<evidence type="ECO:0000313" key="2">
    <source>
        <dbReference type="EMBL" id="GMF19567.1"/>
    </source>
</evidence>
<evidence type="ECO:0000313" key="3">
    <source>
        <dbReference type="Proteomes" id="UP001165121"/>
    </source>
</evidence>
<reference evidence="2" key="1">
    <citation type="submission" date="2023-04" db="EMBL/GenBank/DDBJ databases">
        <title>Phytophthora fragariaefolia NBRC 109709.</title>
        <authorList>
            <person name="Ichikawa N."/>
            <person name="Sato H."/>
            <person name="Tonouchi N."/>
        </authorList>
    </citation>
    <scope>NUCLEOTIDE SEQUENCE</scope>
    <source>
        <strain evidence="2">NBRC 109709</strain>
    </source>
</reference>